<feature type="compositionally biased region" description="Polar residues" evidence="1">
    <location>
        <begin position="87"/>
        <end position="114"/>
    </location>
</feature>
<sequence>QFEPKDRPSVEEALEVLLNSPECVTPCLEEAPPQQPLEALRSSGDHLNLRGLGRHASGDRASRPSCRAVPPASSAARHGARGLLSGLDSTQLTTGTPVPSSYSEQLQCSTVQYG</sequence>
<evidence type="ECO:0000313" key="3">
    <source>
        <dbReference type="WBParaSite" id="maker-uti_cns_0005703-snap-gene-0.2-mRNA-1"/>
    </source>
</evidence>
<evidence type="ECO:0000256" key="1">
    <source>
        <dbReference type="SAM" id="MobiDB-lite"/>
    </source>
</evidence>
<name>A0A1I8HFD9_9PLAT</name>
<protein>
    <submittedName>
        <fullName evidence="3">Protein kinase domain-containing protein</fullName>
    </submittedName>
</protein>
<evidence type="ECO:0000313" key="2">
    <source>
        <dbReference type="Proteomes" id="UP000095280"/>
    </source>
</evidence>
<dbReference type="AlphaFoldDB" id="A0A1I8HFD9"/>
<feature type="region of interest" description="Disordered" evidence="1">
    <location>
        <begin position="38"/>
        <end position="114"/>
    </location>
</feature>
<accession>A0A1I8HFD9</accession>
<keyword evidence="2" id="KW-1185">Reference proteome</keyword>
<proteinExistence type="predicted"/>
<dbReference type="WBParaSite" id="maker-uti_cns_0005703-snap-gene-0.2-mRNA-1">
    <property type="protein sequence ID" value="maker-uti_cns_0005703-snap-gene-0.2-mRNA-1"/>
    <property type="gene ID" value="maker-uti_cns_0005703-snap-gene-0.2"/>
</dbReference>
<organism evidence="2 3">
    <name type="scientific">Macrostomum lignano</name>
    <dbReference type="NCBI Taxonomy" id="282301"/>
    <lineage>
        <taxon>Eukaryota</taxon>
        <taxon>Metazoa</taxon>
        <taxon>Spiralia</taxon>
        <taxon>Lophotrochozoa</taxon>
        <taxon>Platyhelminthes</taxon>
        <taxon>Rhabditophora</taxon>
        <taxon>Macrostomorpha</taxon>
        <taxon>Macrostomida</taxon>
        <taxon>Macrostomidae</taxon>
        <taxon>Macrostomum</taxon>
    </lineage>
</organism>
<reference evidence="3" key="1">
    <citation type="submission" date="2016-11" db="UniProtKB">
        <authorList>
            <consortium name="WormBaseParasite"/>
        </authorList>
    </citation>
    <scope>IDENTIFICATION</scope>
</reference>
<dbReference type="Proteomes" id="UP000095280">
    <property type="component" value="Unplaced"/>
</dbReference>